<dbReference type="EMBL" id="FO082872">
    <property type="protein sequence ID" value="SJK86117.1"/>
    <property type="molecule type" value="Genomic_DNA"/>
</dbReference>
<accession>A0A1R4AAV6</accession>
<dbReference type="Gene3D" id="1.10.555.10">
    <property type="entry name" value="Rho GTPase activation protein"/>
    <property type="match status" value="1"/>
</dbReference>
<dbReference type="InterPro" id="IPR001251">
    <property type="entry name" value="CRAL-TRIO_dom"/>
</dbReference>
<evidence type="ECO:0000259" key="2">
    <source>
        <dbReference type="PROSITE" id="PS50238"/>
    </source>
</evidence>
<dbReference type="Pfam" id="PF13716">
    <property type="entry name" value="CRAL_TRIO_2"/>
    <property type="match status" value="1"/>
</dbReference>
<dbReference type="OrthoDB" id="19923at2759"/>
<dbReference type="SMART" id="SM00324">
    <property type="entry name" value="RhoGAP"/>
    <property type="match status" value="1"/>
</dbReference>
<dbReference type="InterPro" id="IPR008936">
    <property type="entry name" value="Rho_GTPase_activation_prot"/>
</dbReference>
<feature type="domain" description="Rho-GAP" evidence="2">
    <location>
        <begin position="202"/>
        <end position="395"/>
    </location>
</feature>
<dbReference type="InterPro" id="IPR000198">
    <property type="entry name" value="RhoGAP_dom"/>
</dbReference>
<dbReference type="KEGG" id="bmic:BMR1_02g03575"/>
<evidence type="ECO:0000313" key="3">
    <source>
        <dbReference type="EMBL" id="SJK86117.1"/>
    </source>
</evidence>
<keyword evidence="4" id="KW-1185">Reference proteome</keyword>
<protein>
    <submittedName>
        <fullName evidence="3">RhoGAP GTPase, putative</fullName>
    </submittedName>
</protein>
<dbReference type="Proteomes" id="UP000002899">
    <property type="component" value="Chromosome II"/>
</dbReference>
<evidence type="ECO:0000256" key="1">
    <source>
        <dbReference type="SAM" id="MobiDB-lite"/>
    </source>
</evidence>
<organism evidence="3 4">
    <name type="scientific">Babesia microti (strain RI)</name>
    <dbReference type="NCBI Taxonomy" id="1133968"/>
    <lineage>
        <taxon>Eukaryota</taxon>
        <taxon>Sar</taxon>
        <taxon>Alveolata</taxon>
        <taxon>Apicomplexa</taxon>
        <taxon>Aconoidasida</taxon>
        <taxon>Piroplasmida</taxon>
        <taxon>Babesiidae</taxon>
        <taxon>Babesia</taxon>
    </lineage>
</organism>
<reference evidence="3 4" key="1">
    <citation type="journal article" date="2012" name="Nucleic Acids Res.">
        <title>Sequencing of the smallest Apicomplexan genome from the human pathogen Babesia microti.</title>
        <authorList>
            <person name="Cornillot E."/>
            <person name="Hadj-Kaddour K."/>
            <person name="Dassouli A."/>
            <person name="Noel B."/>
            <person name="Ranwez V."/>
            <person name="Vacherie B."/>
            <person name="Augagneur Y."/>
            <person name="Bres V."/>
            <person name="Duclos A."/>
            <person name="Randazzo S."/>
            <person name="Carcy B."/>
            <person name="Debierre-Grockiego F."/>
            <person name="Delbecq S."/>
            <person name="Moubri-Menage K."/>
            <person name="Shams-Eldin H."/>
            <person name="Usmani-Brown S."/>
            <person name="Bringaud F."/>
            <person name="Wincker P."/>
            <person name="Vivares C.P."/>
            <person name="Schwarz R.T."/>
            <person name="Schetters T.P."/>
            <person name="Krause P.J."/>
            <person name="Gorenflot A."/>
            <person name="Berry V."/>
            <person name="Barbe V."/>
            <person name="Ben Mamoun C."/>
        </authorList>
    </citation>
    <scope>NUCLEOTIDE SEQUENCE [LARGE SCALE GENOMIC DNA]</scope>
    <source>
        <strain evidence="3 4">RI</strain>
    </source>
</reference>
<dbReference type="GO" id="GO:0007165">
    <property type="term" value="P:signal transduction"/>
    <property type="evidence" value="ECO:0007669"/>
    <property type="project" value="InterPro"/>
</dbReference>
<dbReference type="SUPFAM" id="SSF48350">
    <property type="entry name" value="GTPase activation domain, GAP"/>
    <property type="match status" value="1"/>
</dbReference>
<dbReference type="Gene3D" id="3.40.525.10">
    <property type="entry name" value="CRAL-TRIO lipid binding domain"/>
    <property type="match status" value="1"/>
</dbReference>
<dbReference type="GeneID" id="24424497"/>
<sequence>MITDSLLVFDSDGEQCTYNGYDYNTLHSMSKHEDYREFVDTSLVGDLGNSPLGYKVIVIIPAITNYACLNPEKSIRYAISKLHSVTKNPYALIICQTCAFWTDSHDFYFAKTWFDLLPRDHKLQLKKAYIIHSGYTVSTLMSLGSPLNGNASDKIIFLDKLSDALLQLDIKTKDNIRYFPYVVQRYEEIIMGLETPVTVFGSDFNSLCVRFGKPFKGLSRIPPFLSKLIKLLESQPCVTMKQLFDIQSDAPTLYGFIGDIESQGERVLTPTNIPALVYSFRLLLDSQYGGIMGPSSYHKLKLLGENPSDEFLENSIKNLISSQSIDHMSCVYLIILLFENLLKYSKTNELTLNYLGELFGGSFFRPHTPDPCCSKYIKTATRAITMMVKNKVKLFESLGIDFSADLPRNDTETFENVTFSDSSSSSSYTDSDSSHTDSGSGSESYSGSDTGSGSESYSGSDTGSGSESYSGSDTGSGSESYSGSDIVSGSGSNTGTYSETDSGTGSESNTSINTAEKQARKCVN</sequence>
<dbReference type="InterPro" id="IPR036865">
    <property type="entry name" value="CRAL-TRIO_dom_sf"/>
</dbReference>
<dbReference type="RefSeq" id="XP_021338313.1">
    <property type="nucleotide sequence ID" value="XM_021481703.1"/>
</dbReference>
<reference evidence="3 4" key="2">
    <citation type="journal article" date="2013" name="PLoS ONE">
        <title>Whole genome mapping and re-organization of the nuclear and mitochondrial genomes of Babesia microti isolates.</title>
        <authorList>
            <person name="Cornillot E."/>
            <person name="Dassouli A."/>
            <person name="Garg A."/>
            <person name="Pachikara N."/>
            <person name="Randazzo S."/>
            <person name="Depoix D."/>
            <person name="Carcy B."/>
            <person name="Delbecq S."/>
            <person name="Frutos R."/>
            <person name="Silva J.C."/>
            <person name="Sutton R."/>
            <person name="Krause P.J."/>
            <person name="Mamoun C.B."/>
        </authorList>
    </citation>
    <scope>NUCLEOTIDE SEQUENCE [LARGE SCALE GENOMIC DNA]</scope>
    <source>
        <strain evidence="3 4">RI</strain>
    </source>
</reference>
<feature type="compositionally biased region" description="Polar residues" evidence="1">
    <location>
        <begin position="493"/>
        <end position="516"/>
    </location>
</feature>
<dbReference type="VEuPathDB" id="PiroplasmaDB:BMR1_02g03575"/>
<reference evidence="3 4" key="3">
    <citation type="journal article" date="2016" name="Sci. Rep.">
        <title>Genome-wide diversity and gene expression profiling of Babesia microti isolates identify polymorphic genes that mediate host-pathogen interactions.</title>
        <authorList>
            <person name="Silva J.C."/>
            <person name="Cornillot E."/>
            <person name="McCracken C."/>
            <person name="Usmani-Brown S."/>
            <person name="Dwivedi A."/>
            <person name="Ifeonu O.O."/>
            <person name="Crabtree J."/>
            <person name="Gotia H.T."/>
            <person name="Virji A.Z."/>
            <person name="Reynes C."/>
            <person name="Colinge J."/>
            <person name="Kumar V."/>
            <person name="Lawres L."/>
            <person name="Pazzi J.E."/>
            <person name="Pablo J.V."/>
            <person name="Hung C."/>
            <person name="Brancato J."/>
            <person name="Kumari P."/>
            <person name="Orvis J."/>
            <person name="Tretina K."/>
            <person name="Chibucos M."/>
            <person name="Ott S."/>
            <person name="Sadzewicz L."/>
            <person name="Sengamalay N."/>
            <person name="Shetty A.C."/>
            <person name="Su Q."/>
            <person name="Tallon L."/>
            <person name="Fraser C.M."/>
            <person name="Frutos R."/>
            <person name="Molina D.M."/>
            <person name="Krause P.J."/>
            <person name="Ben Mamoun C."/>
        </authorList>
    </citation>
    <scope>NUCLEOTIDE SEQUENCE [LARGE SCALE GENOMIC DNA]</scope>
    <source>
        <strain evidence="3 4">RI</strain>
    </source>
</reference>
<dbReference type="CDD" id="cd00170">
    <property type="entry name" value="SEC14"/>
    <property type="match status" value="1"/>
</dbReference>
<name>A0A1R4AAV6_BABMR</name>
<evidence type="ECO:0000313" key="4">
    <source>
        <dbReference type="Proteomes" id="UP000002899"/>
    </source>
</evidence>
<feature type="compositionally biased region" description="Low complexity" evidence="1">
    <location>
        <begin position="420"/>
        <end position="491"/>
    </location>
</feature>
<dbReference type="PROSITE" id="PS50238">
    <property type="entry name" value="RHOGAP"/>
    <property type="match status" value="1"/>
</dbReference>
<feature type="region of interest" description="Disordered" evidence="1">
    <location>
        <begin position="416"/>
        <end position="524"/>
    </location>
</feature>
<proteinExistence type="predicted"/>
<dbReference type="AlphaFoldDB" id="A0A1R4AAV6"/>